<keyword evidence="12" id="KW-0812">Transmembrane</keyword>
<feature type="region of interest" description="Disordered" evidence="11">
    <location>
        <begin position="405"/>
        <end position="426"/>
    </location>
</feature>
<comment type="caution">
    <text evidence="14">The sequence shown here is derived from an EMBL/GenBank/DDBJ whole genome shotgun (WGS) entry which is preliminary data.</text>
</comment>
<sequence>MHHLHRGLAAVLWLSISGLVWAIELDLDDPQSIKDAAAVVAKGMMTFYNGDKPGGIPGLLPPPYYWWESGAMWGQLINYWYYTGDDTYNAEVMKALLFQVGPNEDYMPPNQTKAEGNDDQAFWAFTVMDACELKFENPPADQPQWLALAQAVFNQQVARWDSENCGGGLRWQIYPFNNGYNYKNTISNAGFFQLAARLARYTNNQTYADKAEEMFEWMLNSPILIDRNTSYWVNDGTSNDNDCADPDRTQWTYNYGTLIAGSAYLYNWTNGSELWKQRLDKFIAGLSPIFFAPERGGGNVMCEWSCELNQKCNYDQPSFKAYLTRWLVTTMQLAPYTWDTIKPKLEASAMGAAQQCTGQPGGDRCGRRWYQAEWDGFTGVGEQMSALAVITANLVPKITLEPPVTVDTGGNSTGNPAAGTAPDQVNPYHDGEITTADRAGAGIITALLLIMTVGGSWFMVS</sequence>
<keyword evidence="9 10" id="KW-0326">Glycosidase</keyword>
<gene>
    <name evidence="14" type="ORF">M501DRAFT_1015107</name>
</gene>
<evidence type="ECO:0000256" key="4">
    <source>
        <dbReference type="ARBA" id="ARBA00012350"/>
    </source>
</evidence>
<name>A0A9P4SDW0_9PEZI</name>
<dbReference type="Pfam" id="PF03663">
    <property type="entry name" value="Glyco_hydro_76"/>
    <property type="match status" value="1"/>
</dbReference>
<comment type="subcellular location">
    <subcellularLocation>
        <location evidence="2">Endomembrane system</location>
    </subcellularLocation>
</comment>
<dbReference type="InterPro" id="IPR008928">
    <property type="entry name" value="6-hairpin_glycosidase_sf"/>
</dbReference>
<keyword evidence="8" id="KW-0325">Glycoprotein</keyword>
<evidence type="ECO:0000256" key="2">
    <source>
        <dbReference type="ARBA" id="ARBA00004308"/>
    </source>
</evidence>
<keyword evidence="12" id="KW-1133">Transmembrane helix</keyword>
<dbReference type="FunFam" id="1.50.10.20:FF:000006">
    <property type="entry name" value="Mannan endo-1,6-alpha-mannosidase"/>
    <property type="match status" value="1"/>
</dbReference>
<dbReference type="GO" id="GO:0009272">
    <property type="term" value="P:fungal-type cell wall biogenesis"/>
    <property type="evidence" value="ECO:0007669"/>
    <property type="project" value="TreeGrafter"/>
</dbReference>
<feature type="signal peptide" evidence="13">
    <location>
        <begin position="1"/>
        <end position="22"/>
    </location>
</feature>
<dbReference type="GO" id="GO:0012505">
    <property type="term" value="C:endomembrane system"/>
    <property type="evidence" value="ECO:0007669"/>
    <property type="project" value="UniProtKB-SubCell"/>
</dbReference>
<dbReference type="Proteomes" id="UP000799429">
    <property type="component" value="Unassembled WGS sequence"/>
</dbReference>
<dbReference type="EC" id="3.2.1.101" evidence="4 10"/>
<accession>A0A9P4SDW0</accession>
<keyword evidence="7 12" id="KW-0472">Membrane</keyword>
<dbReference type="GO" id="GO:0008496">
    <property type="term" value="F:mannan endo-1,6-alpha-mannosidase activity"/>
    <property type="evidence" value="ECO:0007669"/>
    <property type="project" value="UniProtKB-UniRule"/>
</dbReference>
<comment type="similarity">
    <text evidence="3 10">Belongs to the glycosyl hydrolase 76 family.</text>
</comment>
<dbReference type="PANTHER" id="PTHR12145">
    <property type="entry name" value="MANNAN ENDO-1,6-ALPHA-MANNOSIDASE DCW1"/>
    <property type="match status" value="1"/>
</dbReference>
<evidence type="ECO:0000256" key="6">
    <source>
        <dbReference type="ARBA" id="ARBA00022801"/>
    </source>
</evidence>
<dbReference type="PANTHER" id="PTHR12145:SF36">
    <property type="entry name" value="MANNAN ENDO-1,6-ALPHA-MANNOSIDASE DCW1"/>
    <property type="match status" value="1"/>
</dbReference>
<protein>
    <recommendedName>
        <fullName evidence="4 10">Mannan endo-1,6-alpha-mannosidase</fullName>
        <ecNumber evidence="4 10">3.2.1.101</ecNumber>
    </recommendedName>
</protein>
<evidence type="ECO:0000256" key="8">
    <source>
        <dbReference type="ARBA" id="ARBA00023180"/>
    </source>
</evidence>
<feature type="transmembrane region" description="Helical" evidence="12">
    <location>
        <begin position="439"/>
        <end position="460"/>
    </location>
</feature>
<evidence type="ECO:0000256" key="12">
    <source>
        <dbReference type="SAM" id="Phobius"/>
    </source>
</evidence>
<evidence type="ECO:0000256" key="9">
    <source>
        <dbReference type="ARBA" id="ARBA00023295"/>
    </source>
</evidence>
<feature type="chain" id="PRO_5040114546" description="Mannan endo-1,6-alpha-mannosidase" evidence="13">
    <location>
        <begin position="23"/>
        <end position="461"/>
    </location>
</feature>
<dbReference type="OrthoDB" id="4187847at2759"/>
<dbReference type="GO" id="GO:0016052">
    <property type="term" value="P:carbohydrate catabolic process"/>
    <property type="evidence" value="ECO:0007669"/>
    <property type="project" value="InterPro"/>
</dbReference>
<keyword evidence="6 10" id="KW-0378">Hydrolase</keyword>
<evidence type="ECO:0000256" key="7">
    <source>
        <dbReference type="ARBA" id="ARBA00023136"/>
    </source>
</evidence>
<dbReference type="SUPFAM" id="SSF48208">
    <property type="entry name" value="Six-hairpin glycosidases"/>
    <property type="match status" value="1"/>
</dbReference>
<evidence type="ECO:0000313" key="15">
    <source>
        <dbReference type="Proteomes" id="UP000799429"/>
    </source>
</evidence>
<evidence type="ECO:0000256" key="1">
    <source>
        <dbReference type="ARBA" id="ARBA00001452"/>
    </source>
</evidence>
<dbReference type="AlphaFoldDB" id="A0A9P4SDW0"/>
<comment type="catalytic activity">
    <reaction evidence="1 10">
        <text>Random hydrolysis of (1-&gt;6)-alpha-D-mannosidic linkages in unbranched (1-&gt;6)-mannans.</text>
        <dbReference type="EC" id="3.2.1.101"/>
    </reaction>
</comment>
<dbReference type="InterPro" id="IPR014480">
    <property type="entry name" value="Mannan-1_6-alpha_mannosidase"/>
</dbReference>
<keyword evidence="15" id="KW-1185">Reference proteome</keyword>
<keyword evidence="5 13" id="KW-0732">Signal</keyword>
<evidence type="ECO:0000256" key="3">
    <source>
        <dbReference type="ARBA" id="ARBA00009699"/>
    </source>
</evidence>
<evidence type="ECO:0000313" key="14">
    <source>
        <dbReference type="EMBL" id="KAF2840022.1"/>
    </source>
</evidence>
<dbReference type="InterPro" id="IPR005198">
    <property type="entry name" value="Glyco_hydro_76"/>
</dbReference>
<evidence type="ECO:0000256" key="5">
    <source>
        <dbReference type="ARBA" id="ARBA00022729"/>
    </source>
</evidence>
<evidence type="ECO:0000256" key="10">
    <source>
        <dbReference type="PIRNR" id="PIRNR016302"/>
    </source>
</evidence>
<dbReference type="EMBL" id="MU006093">
    <property type="protein sequence ID" value="KAF2840022.1"/>
    <property type="molecule type" value="Genomic_DNA"/>
</dbReference>
<evidence type="ECO:0000256" key="11">
    <source>
        <dbReference type="SAM" id="MobiDB-lite"/>
    </source>
</evidence>
<organism evidence="14 15">
    <name type="scientific">Patellaria atrata CBS 101060</name>
    <dbReference type="NCBI Taxonomy" id="1346257"/>
    <lineage>
        <taxon>Eukaryota</taxon>
        <taxon>Fungi</taxon>
        <taxon>Dikarya</taxon>
        <taxon>Ascomycota</taxon>
        <taxon>Pezizomycotina</taxon>
        <taxon>Dothideomycetes</taxon>
        <taxon>Dothideomycetes incertae sedis</taxon>
        <taxon>Patellariales</taxon>
        <taxon>Patellariaceae</taxon>
        <taxon>Patellaria</taxon>
    </lineage>
</organism>
<dbReference type="Gene3D" id="1.50.10.20">
    <property type="match status" value="1"/>
</dbReference>
<evidence type="ECO:0000256" key="13">
    <source>
        <dbReference type="SAM" id="SignalP"/>
    </source>
</evidence>
<reference evidence="14" key="1">
    <citation type="journal article" date="2020" name="Stud. Mycol.">
        <title>101 Dothideomycetes genomes: a test case for predicting lifestyles and emergence of pathogens.</title>
        <authorList>
            <person name="Haridas S."/>
            <person name="Albert R."/>
            <person name="Binder M."/>
            <person name="Bloem J."/>
            <person name="Labutti K."/>
            <person name="Salamov A."/>
            <person name="Andreopoulos B."/>
            <person name="Baker S."/>
            <person name="Barry K."/>
            <person name="Bills G."/>
            <person name="Bluhm B."/>
            <person name="Cannon C."/>
            <person name="Castanera R."/>
            <person name="Culley D."/>
            <person name="Daum C."/>
            <person name="Ezra D."/>
            <person name="Gonzalez J."/>
            <person name="Henrissat B."/>
            <person name="Kuo A."/>
            <person name="Liang C."/>
            <person name="Lipzen A."/>
            <person name="Lutzoni F."/>
            <person name="Magnuson J."/>
            <person name="Mondo S."/>
            <person name="Nolan M."/>
            <person name="Ohm R."/>
            <person name="Pangilinan J."/>
            <person name="Park H.-J."/>
            <person name="Ramirez L."/>
            <person name="Alfaro M."/>
            <person name="Sun H."/>
            <person name="Tritt A."/>
            <person name="Yoshinaga Y."/>
            <person name="Zwiers L.-H."/>
            <person name="Turgeon B."/>
            <person name="Goodwin S."/>
            <person name="Spatafora J."/>
            <person name="Crous P."/>
            <person name="Grigoriev I."/>
        </authorList>
    </citation>
    <scope>NUCLEOTIDE SEQUENCE</scope>
    <source>
        <strain evidence="14">CBS 101060</strain>
    </source>
</reference>
<dbReference type="PIRSF" id="PIRSF016302">
    <property type="entry name" value="Man_a_manosd"/>
    <property type="match status" value="1"/>
</dbReference>
<proteinExistence type="inferred from homology"/>